<organism evidence="2 3">
    <name type="scientific">Meloidogyne javanica</name>
    <name type="common">Root-knot nematode worm</name>
    <dbReference type="NCBI Taxonomy" id="6303"/>
    <lineage>
        <taxon>Eukaryota</taxon>
        <taxon>Metazoa</taxon>
        <taxon>Ecdysozoa</taxon>
        <taxon>Nematoda</taxon>
        <taxon>Chromadorea</taxon>
        <taxon>Rhabditida</taxon>
        <taxon>Tylenchina</taxon>
        <taxon>Tylenchomorpha</taxon>
        <taxon>Tylenchoidea</taxon>
        <taxon>Meloidogynidae</taxon>
        <taxon>Meloidogyninae</taxon>
        <taxon>Meloidogyne</taxon>
        <taxon>Meloidogyne incognita group</taxon>
    </lineage>
</organism>
<dbReference type="WBParaSite" id="scaffold513_cov256.g1218">
    <property type="protein sequence ID" value="scaffold513_cov256.g1218"/>
    <property type="gene ID" value="scaffold513_cov256.g1218"/>
</dbReference>
<dbReference type="Pfam" id="PF15891">
    <property type="entry name" value="Nuc_deoxyri_tr2"/>
    <property type="match status" value="1"/>
</dbReference>
<evidence type="ECO:0000313" key="2">
    <source>
        <dbReference type="Proteomes" id="UP000887561"/>
    </source>
</evidence>
<dbReference type="SUPFAM" id="SSF52200">
    <property type="entry name" value="Toll/Interleukin receptor TIR domain"/>
    <property type="match status" value="1"/>
</dbReference>
<dbReference type="Proteomes" id="UP000887561">
    <property type="component" value="Unplaced"/>
</dbReference>
<protein>
    <submittedName>
        <fullName evidence="3">Uncharacterized protein</fullName>
    </submittedName>
</protein>
<dbReference type="PANTHER" id="PTHR36300:SF1">
    <property type="entry name" value="RAW, ISOFORM A"/>
    <property type="match status" value="1"/>
</dbReference>
<dbReference type="AlphaFoldDB" id="A0A915MWG6"/>
<name>A0A915MWG6_MELJA</name>
<dbReference type="PANTHER" id="PTHR36300">
    <property type="entry name" value="RAW, ISOFORM A"/>
    <property type="match status" value="1"/>
</dbReference>
<dbReference type="InterPro" id="IPR035897">
    <property type="entry name" value="Toll_tir_struct_dom_sf"/>
</dbReference>
<feature type="region of interest" description="Disordered" evidence="1">
    <location>
        <begin position="215"/>
        <end position="234"/>
    </location>
</feature>
<evidence type="ECO:0000256" key="1">
    <source>
        <dbReference type="SAM" id="MobiDB-lite"/>
    </source>
</evidence>
<feature type="region of interest" description="Disordered" evidence="1">
    <location>
        <begin position="442"/>
        <end position="490"/>
    </location>
</feature>
<dbReference type="GO" id="GO:0005886">
    <property type="term" value="C:plasma membrane"/>
    <property type="evidence" value="ECO:0007669"/>
    <property type="project" value="TreeGrafter"/>
</dbReference>
<dbReference type="InterPro" id="IPR039470">
    <property type="entry name" value="Nuc_deoxyri_tr2"/>
</dbReference>
<reference evidence="3" key="1">
    <citation type="submission" date="2022-11" db="UniProtKB">
        <authorList>
            <consortium name="WormBaseParasite"/>
        </authorList>
    </citation>
    <scope>IDENTIFICATION</scope>
</reference>
<dbReference type="Gene3D" id="3.40.50.450">
    <property type="match status" value="1"/>
</dbReference>
<accession>A0A915MWG6</accession>
<keyword evidence="2" id="KW-1185">Reference proteome</keyword>
<proteinExistence type="predicted"/>
<feature type="compositionally biased region" description="Basic and acidic residues" evidence="1">
    <location>
        <begin position="442"/>
        <end position="451"/>
    </location>
</feature>
<sequence>MFERDVTTNDIDRHNSLMISGDKNQKKPIYDVFLGGSCGNTCWRSEIVIPYLKRHGITYYDPQRPVWSENMIREEQRAKENSRIFLFVLDPGTINATSFLEIAYFASRKASKLVVVFLGRHEWSDKALKVDLPDRIRTCNLLEAILKRHSVLMLTSINEALDFVDEKIIRDKPFNENNRRKRKIQRTLLLPMPPLPRVSTMGDCLSQHQHQQSFRGASRTTFSSSQSSNSLAGGNGYEPMIELIISGSTTAGIKQQQHSVAYNRPNRNKEKQKYRISPSEKSEKLRLNGCLTSPVGYDVFLSCSSSSELDWITQKAVPELHKNGLSYTSALMCDSRMRIPFLHTANHILYYIPSYKTFLSGMIEVAYFIGHADWQVTVCVPREAECLVLLDGQTEKLDPEIYAAVERRNECYRMAFSYLKDMAARRQVKVFTRVEDAIRHIRERNTNDQKHQQSNNEIEKGQQTQSFSKENQTEIDDQKEETSSSPSFGRKTALRQILEKQHLVKERTSQNLLAYLQEAAARGKKLELDLTEIRPDSNGKINGMQISGSCGNLLKPNS</sequence>
<evidence type="ECO:0000313" key="3">
    <source>
        <dbReference type="WBParaSite" id="scaffold513_cov256.g1218"/>
    </source>
</evidence>
<feature type="compositionally biased region" description="Polar residues" evidence="1">
    <location>
        <begin position="452"/>
        <end position="470"/>
    </location>
</feature>